<reference evidence="2" key="1">
    <citation type="submission" date="2019-08" db="EMBL/GenBank/DDBJ databases">
        <authorList>
            <person name="Kucharzyk K."/>
            <person name="Murdoch R.W."/>
            <person name="Higgins S."/>
            <person name="Loffler F."/>
        </authorList>
    </citation>
    <scope>NUCLEOTIDE SEQUENCE</scope>
</reference>
<feature type="transmembrane region" description="Helical" evidence="1">
    <location>
        <begin position="44"/>
        <end position="68"/>
    </location>
</feature>
<dbReference type="AlphaFoldDB" id="A0A645H918"/>
<organism evidence="2">
    <name type="scientific">bioreactor metagenome</name>
    <dbReference type="NCBI Taxonomy" id="1076179"/>
    <lineage>
        <taxon>unclassified sequences</taxon>
        <taxon>metagenomes</taxon>
        <taxon>ecological metagenomes</taxon>
    </lineage>
</organism>
<gene>
    <name evidence="2" type="ORF">SDC9_182993</name>
</gene>
<feature type="transmembrane region" description="Helical" evidence="1">
    <location>
        <begin position="74"/>
        <end position="99"/>
    </location>
</feature>
<accession>A0A645H918</accession>
<sequence length="118" mass="13419">MAVVFVLALIAAVILAAVFLPKAKKGSYTGFAKGLYEFLRFEKFWLPSLIRFIYLLVFCYAVIGGLYMMFAVNFLAGISLLVLTPLVFRLIVEGLFVLYSIREELVRMREHAEGKDKE</sequence>
<keyword evidence="1" id="KW-0812">Transmembrane</keyword>
<keyword evidence="1" id="KW-0472">Membrane</keyword>
<evidence type="ECO:0000313" key="2">
    <source>
        <dbReference type="EMBL" id="MPN35495.1"/>
    </source>
</evidence>
<proteinExistence type="predicted"/>
<dbReference type="EMBL" id="VSSQ01089122">
    <property type="protein sequence ID" value="MPN35495.1"/>
    <property type="molecule type" value="Genomic_DNA"/>
</dbReference>
<feature type="transmembrane region" description="Helical" evidence="1">
    <location>
        <begin position="6"/>
        <end position="23"/>
    </location>
</feature>
<evidence type="ECO:0000256" key="1">
    <source>
        <dbReference type="SAM" id="Phobius"/>
    </source>
</evidence>
<comment type="caution">
    <text evidence="2">The sequence shown here is derived from an EMBL/GenBank/DDBJ whole genome shotgun (WGS) entry which is preliminary data.</text>
</comment>
<protein>
    <submittedName>
        <fullName evidence="2">Uncharacterized protein</fullName>
    </submittedName>
</protein>
<keyword evidence="1" id="KW-1133">Transmembrane helix</keyword>
<name>A0A645H918_9ZZZZ</name>